<organism evidence="2 3">
    <name type="scientific">Helicobacter mastomyrinus</name>
    <dbReference type="NCBI Taxonomy" id="287948"/>
    <lineage>
        <taxon>Bacteria</taxon>
        <taxon>Pseudomonadati</taxon>
        <taxon>Campylobacterota</taxon>
        <taxon>Epsilonproteobacteria</taxon>
        <taxon>Campylobacterales</taxon>
        <taxon>Helicobacteraceae</taxon>
        <taxon>Helicobacter</taxon>
    </lineage>
</organism>
<sequence length="73" mass="8461">MDKVKKVCAELGITQNELAEMMGLHYTAFSKWKEKIPKNAEVCLDLILENHRLRAQMSEIKKALLTLKNLENF</sequence>
<reference evidence="2 3" key="1">
    <citation type="submission" date="2024-02" db="EMBL/GenBank/DDBJ databases">
        <title>Genome and pathogenicity analysis of Helicobacter mastomyrinus isolated from mice.</title>
        <authorList>
            <person name="Zhu L."/>
        </authorList>
    </citation>
    <scope>NUCLEOTIDE SEQUENCE [LARGE SCALE GENOMIC DNA]</scope>
    <source>
        <strain evidence="2 3">Hm-17</strain>
    </source>
</reference>
<dbReference type="CDD" id="cd00093">
    <property type="entry name" value="HTH_XRE"/>
    <property type="match status" value="1"/>
</dbReference>
<accession>A0ABZ3F5B1</accession>
<evidence type="ECO:0000313" key="3">
    <source>
        <dbReference type="Proteomes" id="UP001434737"/>
    </source>
</evidence>
<dbReference type="RefSeq" id="WP_343353218.1">
    <property type="nucleotide sequence ID" value="NZ_CP145316.1"/>
</dbReference>
<evidence type="ECO:0000313" key="2">
    <source>
        <dbReference type="EMBL" id="XAM17570.1"/>
    </source>
</evidence>
<dbReference type="Gene3D" id="1.10.260.40">
    <property type="entry name" value="lambda repressor-like DNA-binding domains"/>
    <property type="match status" value="1"/>
</dbReference>
<dbReference type="EMBL" id="CP145316">
    <property type="protein sequence ID" value="XAM17570.1"/>
    <property type="molecule type" value="Genomic_DNA"/>
</dbReference>
<dbReference type="InterPro" id="IPR001387">
    <property type="entry name" value="Cro/C1-type_HTH"/>
</dbReference>
<protein>
    <submittedName>
        <fullName evidence="2">Helix-turn-helix transcriptional regulator</fullName>
    </submittedName>
</protein>
<gene>
    <name evidence="2" type="ORF">V3I05_07735</name>
</gene>
<dbReference type="InterPro" id="IPR010982">
    <property type="entry name" value="Lambda_DNA-bd_dom_sf"/>
</dbReference>
<dbReference type="Proteomes" id="UP001434737">
    <property type="component" value="Chromosome"/>
</dbReference>
<dbReference type="PROSITE" id="PS50943">
    <property type="entry name" value="HTH_CROC1"/>
    <property type="match status" value="1"/>
</dbReference>
<name>A0ABZ3F5B1_9HELI</name>
<feature type="domain" description="HTH cro/C1-type" evidence="1">
    <location>
        <begin position="4"/>
        <end position="32"/>
    </location>
</feature>
<keyword evidence="3" id="KW-1185">Reference proteome</keyword>
<dbReference type="SUPFAM" id="SSF46689">
    <property type="entry name" value="Homeodomain-like"/>
    <property type="match status" value="1"/>
</dbReference>
<proteinExistence type="predicted"/>
<evidence type="ECO:0000259" key="1">
    <source>
        <dbReference type="PROSITE" id="PS50943"/>
    </source>
</evidence>
<dbReference type="InterPro" id="IPR009057">
    <property type="entry name" value="Homeodomain-like_sf"/>
</dbReference>